<dbReference type="Proteomes" id="UP000431269">
    <property type="component" value="Chromosome"/>
</dbReference>
<reference evidence="3" key="1">
    <citation type="submission" date="2019-12" db="EMBL/GenBank/DDBJ databases">
        <title>Complete genome of Terracaulis silvestris 0127_4.</title>
        <authorList>
            <person name="Vieira S."/>
            <person name="Riedel T."/>
            <person name="Sproer C."/>
            <person name="Pascual J."/>
            <person name="Boedeker C."/>
            <person name="Overmann J."/>
        </authorList>
    </citation>
    <scope>NUCLEOTIDE SEQUENCE [LARGE SCALE GENOMIC DNA]</scope>
    <source>
        <strain evidence="3">0127_4</strain>
    </source>
</reference>
<accession>A0A6I6MHP8</accession>
<evidence type="ECO:0000256" key="1">
    <source>
        <dbReference type="SAM" id="SignalP"/>
    </source>
</evidence>
<protein>
    <recommendedName>
        <fullName evidence="4">CARDB domain-containing protein</fullName>
    </recommendedName>
</protein>
<gene>
    <name evidence="2" type="ORF">DSM104635_00774</name>
</gene>
<feature type="signal peptide" evidence="1">
    <location>
        <begin position="1"/>
        <end position="24"/>
    </location>
</feature>
<dbReference type="KEGG" id="tsv:DSM104635_00774"/>
<name>A0A6I6MHP8_9CAUL</name>
<sequence>MNMRSLCAALIATTAAALTLPAQAQTMTAQPLPQVQAAPPAASGRLTARTIDLRPIPSRISHGVVSVRNTGTSASVASVITVNCHRPGQTGGCVDIPPAYIAQYTNAAYPNRLVVNVPVIQPGHVYNHNLPFWDEMDWPSGQEFIFEFAADAGGTNNETNEANNAGVYNWIAP</sequence>
<dbReference type="RefSeq" id="WP_158764936.1">
    <property type="nucleotide sequence ID" value="NZ_CP047045.1"/>
</dbReference>
<feature type="chain" id="PRO_5026029883" description="CARDB domain-containing protein" evidence="1">
    <location>
        <begin position="25"/>
        <end position="173"/>
    </location>
</feature>
<organism evidence="2 3">
    <name type="scientific">Terricaulis silvestris</name>
    <dbReference type="NCBI Taxonomy" id="2686094"/>
    <lineage>
        <taxon>Bacteria</taxon>
        <taxon>Pseudomonadati</taxon>
        <taxon>Pseudomonadota</taxon>
        <taxon>Alphaproteobacteria</taxon>
        <taxon>Caulobacterales</taxon>
        <taxon>Caulobacteraceae</taxon>
        <taxon>Terricaulis</taxon>
    </lineage>
</organism>
<evidence type="ECO:0008006" key="4">
    <source>
        <dbReference type="Google" id="ProtNLM"/>
    </source>
</evidence>
<dbReference type="AlphaFoldDB" id="A0A6I6MHP8"/>
<evidence type="ECO:0000313" key="3">
    <source>
        <dbReference type="Proteomes" id="UP000431269"/>
    </source>
</evidence>
<dbReference type="EMBL" id="CP047045">
    <property type="protein sequence ID" value="QGZ93959.1"/>
    <property type="molecule type" value="Genomic_DNA"/>
</dbReference>
<evidence type="ECO:0000313" key="2">
    <source>
        <dbReference type="EMBL" id="QGZ93959.1"/>
    </source>
</evidence>
<proteinExistence type="predicted"/>
<keyword evidence="1" id="KW-0732">Signal</keyword>
<keyword evidence="3" id="KW-1185">Reference proteome</keyword>